<protein>
    <submittedName>
        <fullName evidence="2">Uncharacterized protein</fullName>
    </submittedName>
</protein>
<keyword evidence="1" id="KW-1185">Reference proteome</keyword>
<dbReference type="WBParaSite" id="nRc.2.0.1.t25478-RA">
    <property type="protein sequence ID" value="nRc.2.0.1.t25478-RA"/>
    <property type="gene ID" value="nRc.2.0.1.g25478"/>
</dbReference>
<name>A0A915JH85_ROMCU</name>
<organism evidence="1 2">
    <name type="scientific">Romanomermis culicivorax</name>
    <name type="common">Nematode worm</name>
    <dbReference type="NCBI Taxonomy" id="13658"/>
    <lineage>
        <taxon>Eukaryota</taxon>
        <taxon>Metazoa</taxon>
        <taxon>Ecdysozoa</taxon>
        <taxon>Nematoda</taxon>
        <taxon>Enoplea</taxon>
        <taxon>Dorylaimia</taxon>
        <taxon>Mermithida</taxon>
        <taxon>Mermithoidea</taxon>
        <taxon>Mermithidae</taxon>
        <taxon>Romanomermis</taxon>
    </lineage>
</organism>
<evidence type="ECO:0000313" key="1">
    <source>
        <dbReference type="Proteomes" id="UP000887565"/>
    </source>
</evidence>
<sequence length="119" mass="12930">MTPALPPPPLRYATPVTLHWSTTLKRSDDISVVGLYGLKETATVTAAVAAVLANPARFGCSRTAPWNSDQFCTGGRQSTGINESDRFIIYHQRDVGRLVNGFVKEVSTLALGVAQQWIK</sequence>
<evidence type="ECO:0000313" key="2">
    <source>
        <dbReference type="WBParaSite" id="nRc.2.0.1.t25478-RA"/>
    </source>
</evidence>
<dbReference type="Proteomes" id="UP000887565">
    <property type="component" value="Unplaced"/>
</dbReference>
<dbReference type="AlphaFoldDB" id="A0A915JH85"/>
<accession>A0A915JH85</accession>
<reference evidence="2" key="1">
    <citation type="submission" date="2022-11" db="UniProtKB">
        <authorList>
            <consortium name="WormBaseParasite"/>
        </authorList>
    </citation>
    <scope>IDENTIFICATION</scope>
</reference>
<proteinExistence type="predicted"/>